<comment type="caution">
    <text evidence="1">The sequence shown here is derived from an EMBL/GenBank/DDBJ whole genome shotgun (WGS) entry which is preliminary data.</text>
</comment>
<name>A0A443SU38_9ACAR</name>
<organism evidence="1 2">
    <name type="scientific">Leptotrombidium deliense</name>
    <dbReference type="NCBI Taxonomy" id="299467"/>
    <lineage>
        <taxon>Eukaryota</taxon>
        <taxon>Metazoa</taxon>
        <taxon>Ecdysozoa</taxon>
        <taxon>Arthropoda</taxon>
        <taxon>Chelicerata</taxon>
        <taxon>Arachnida</taxon>
        <taxon>Acari</taxon>
        <taxon>Acariformes</taxon>
        <taxon>Trombidiformes</taxon>
        <taxon>Prostigmata</taxon>
        <taxon>Anystina</taxon>
        <taxon>Parasitengona</taxon>
        <taxon>Trombiculoidea</taxon>
        <taxon>Trombiculidae</taxon>
        <taxon>Leptotrombidium</taxon>
    </lineage>
</organism>
<gene>
    <name evidence="1" type="ORF">B4U80_10984</name>
</gene>
<accession>A0A443SU38</accession>
<dbReference type="Proteomes" id="UP000288716">
    <property type="component" value="Unassembled WGS sequence"/>
</dbReference>
<reference evidence="1 2" key="1">
    <citation type="journal article" date="2018" name="Gigascience">
        <title>Genomes of trombidid mites reveal novel predicted allergens and laterally-transferred genes associated with secondary metabolism.</title>
        <authorList>
            <person name="Dong X."/>
            <person name="Chaisiri K."/>
            <person name="Xia D."/>
            <person name="Armstrong S.D."/>
            <person name="Fang Y."/>
            <person name="Donnelly M.J."/>
            <person name="Kadowaki T."/>
            <person name="McGarry J.W."/>
            <person name="Darby A.C."/>
            <person name="Makepeace B.L."/>
        </authorList>
    </citation>
    <scope>NUCLEOTIDE SEQUENCE [LARGE SCALE GENOMIC DNA]</scope>
    <source>
        <strain evidence="1">UoL-UT</strain>
    </source>
</reference>
<dbReference type="EMBL" id="NCKV01000293">
    <property type="protein sequence ID" value="RWS31031.1"/>
    <property type="molecule type" value="Genomic_DNA"/>
</dbReference>
<dbReference type="OrthoDB" id="6432511at2759"/>
<proteinExistence type="predicted"/>
<dbReference type="AlphaFoldDB" id="A0A443SU38"/>
<sequence>MGGMKVAVEFDIVFNGIIYSKGHYADDNCK</sequence>
<dbReference type="VEuPathDB" id="VectorBase:LDEU001005"/>
<evidence type="ECO:0000313" key="1">
    <source>
        <dbReference type="EMBL" id="RWS31031.1"/>
    </source>
</evidence>
<protein>
    <submittedName>
        <fullName evidence="1">Uncharacterized protein</fullName>
    </submittedName>
</protein>
<keyword evidence="2" id="KW-1185">Reference proteome</keyword>
<evidence type="ECO:0000313" key="2">
    <source>
        <dbReference type="Proteomes" id="UP000288716"/>
    </source>
</evidence>